<comment type="caution">
    <text evidence="1">The sequence shown here is derived from an EMBL/GenBank/DDBJ whole genome shotgun (WGS) entry which is preliminary data.</text>
</comment>
<name>A0ABP9D2B7_9ACTN</name>
<evidence type="ECO:0000313" key="1">
    <source>
        <dbReference type="EMBL" id="GAA4820307.1"/>
    </source>
</evidence>
<dbReference type="Proteomes" id="UP001500839">
    <property type="component" value="Unassembled WGS sequence"/>
</dbReference>
<gene>
    <name evidence="1" type="ORF">GCM10023353_30140</name>
</gene>
<accession>A0ABP9D2B7</accession>
<sequence>MEFIASADAISAGPGFACEERPPRVSYADEEGGCTVVAAAPSAEPGLWHAYLSGARESYRRFGVERALGLDGMRDGRTTAVFFVAVDPSGTVVGGVRAVGPFRRAEDSHALVEWAGQSGLDEVRAMISARLPGGVAEMKGAWAGRGAGRVATTLARVAVHTMDLLGVRFVMATSAAYVALQLLECVDACGELAGVQ</sequence>
<reference evidence="2" key="1">
    <citation type="journal article" date="2019" name="Int. J. Syst. Evol. Microbiol.">
        <title>The Global Catalogue of Microorganisms (GCM) 10K type strain sequencing project: providing services to taxonomists for standard genome sequencing and annotation.</title>
        <authorList>
            <consortium name="The Broad Institute Genomics Platform"/>
            <consortium name="The Broad Institute Genome Sequencing Center for Infectious Disease"/>
            <person name="Wu L."/>
            <person name="Ma J."/>
        </authorList>
    </citation>
    <scope>NUCLEOTIDE SEQUENCE [LARGE SCALE GENOMIC DNA]</scope>
    <source>
        <strain evidence="2">JCM 18542</strain>
    </source>
</reference>
<proteinExistence type="predicted"/>
<dbReference type="EMBL" id="BAABKQ010000001">
    <property type="protein sequence ID" value="GAA4820307.1"/>
    <property type="molecule type" value="Genomic_DNA"/>
</dbReference>
<dbReference type="RefSeq" id="WP_200175783.1">
    <property type="nucleotide sequence ID" value="NZ_BAABKQ010000001.1"/>
</dbReference>
<keyword evidence="2" id="KW-1185">Reference proteome</keyword>
<protein>
    <submittedName>
        <fullName evidence="1">Uncharacterized protein</fullName>
    </submittedName>
</protein>
<evidence type="ECO:0000313" key="2">
    <source>
        <dbReference type="Proteomes" id="UP001500839"/>
    </source>
</evidence>
<organism evidence="1 2">
    <name type="scientific">Tomitella cavernea</name>
    <dbReference type="NCBI Taxonomy" id="1387982"/>
    <lineage>
        <taxon>Bacteria</taxon>
        <taxon>Bacillati</taxon>
        <taxon>Actinomycetota</taxon>
        <taxon>Actinomycetes</taxon>
        <taxon>Mycobacteriales</taxon>
        <taxon>Tomitella</taxon>
    </lineage>
</organism>